<organism evidence="10 11">
    <name type="scientific">Oryzias latipes</name>
    <name type="common">Japanese rice fish</name>
    <name type="synonym">Japanese killifish</name>
    <dbReference type="NCBI Taxonomy" id="8090"/>
    <lineage>
        <taxon>Eukaryota</taxon>
        <taxon>Metazoa</taxon>
        <taxon>Chordata</taxon>
        <taxon>Craniata</taxon>
        <taxon>Vertebrata</taxon>
        <taxon>Euteleostomi</taxon>
        <taxon>Actinopterygii</taxon>
        <taxon>Neopterygii</taxon>
        <taxon>Teleostei</taxon>
        <taxon>Neoteleostei</taxon>
        <taxon>Acanthomorphata</taxon>
        <taxon>Ovalentaria</taxon>
        <taxon>Atherinomorphae</taxon>
        <taxon>Beloniformes</taxon>
        <taxon>Adrianichthyidae</taxon>
        <taxon>Oryziinae</taxon>
        <taxon>Oryzias</taxon>
    </lineage>
</organism>
<dbReference type="InParanoid" id="A0A3B3HKI0"/>
<feature type="disulfide bond" evidence="7">
    <location>
        <begin position="625"/>
        <end position="635"/>
    </location>
</feature>
<evidence type="ECO:0000256" key="6">
    <source>
        <dbReference type="ARBA" id="ARBA00023180"/>
    </source>
</evidence>
<feature type="disulfide bond" evidence="7">
    <location>
        <begin position="182"/>
        <end position="243"/>
    </location>
</feature>
<dbReference type="Bgee" id="ENSORLG00000028284">
    <property type="expression patterns" value="Expressed in pharyngeal gill and 5 other cell types or tissues"/>
</dbReference>
<dbReference type="Pfam" id="PF00530">
    <property type="entry name" value="SRCR"/>
    <property type="match status" value="9"/>
</dbReference>
<keyword evidence="6" id="KW-0325">Glycoprotein</keyword>
<dbReference type="FunFam" id="3.10.250.10:FF:000002">
    <property type="entry name" value="Scavenger receptor cysteine-rich type 1 protein M130"/>
    <property type="match status" value="1"/>
</dbReference>
<evidence type="ECO:0000256" key="8">
    <source>
        <dbReference type="SAM" id="Phobius"/>
    </source>
</evidence>
<feature type="disulfide bond" evidence="7">
    <location>
        <begin position="169"/>
        <end position="233"/>
    </location>
</feature>
<feature type="disulfide bond" evidence="7">
    <location>
        <begin position="594"/>
        <end position="655"/>
    </location>
</feature>
<evidence type="ECO:0000259" key="9">
    <source>
        <dbReference type="PROSITE" id="PS50287"/>
    </source>
</evidence>
<feature type="domain" description="SRCR" evidence="9">
    <location>
        <begin position="462"/>
        <end position="538"/>
    </location>
</feature>
<evidence type="ECO:0000256" key="4">
    <source>
        <dbReference type="ARBA" id="ARBA00022737"/>
    </source>
</evidence>
<feature type="domain" description="SRCR" evidence="9">
    <location>
        <begin position="555"/>
        <end position="656"/>
    </location>
</feature>
<reference evidence="10" key="3">
    <citation type="submission" date="2025-09" db="UniProtKB">
        <authorList>
            <consortium name="Ensembl"/>
        </authorList>
    </citation>
    <scope>IDENTIFICATION</scope>
    <source>
        <strain evidence="10">Hd-rR</strain>
    </source>
</reference>
<evidence type="ECO:0000256" key="2">
    <source>
        <dbReference type="ARBA" id="ARBA00022525"/>
    </source>
</evidence>
<feature type="disulfide bond" evidence="7">
    <location>
        <begin position="722"/>
        <end position="783"/>
    </location>
</feature>
<dbReference type="PRINTS" id="PR00258">
    <property type="entry name" value="SPERACTRCPTR"/>
</dbReference>
<feature type="disulfide bond" evidence="7">
    <location>
        <begin position="286"/>
        <end position="347"/>
    </location>
</feature>
<name>A0A3B3HKI0_ORYLA</name>
<protein>
    <recommendedName>
        <fullName evidence="9">SRCR domain-containing protein</fullName>
    </recommendedName>
</protein>
<keyword evidence="2" id="KW-0964">Secreted</keyword>
<reference evidence="10" key="2">
    <citation type="submission" date="2025-08" db="UniProtKB">
        <authorList>
            <consortium name="Ensembl"/>
        </authorList>
    </citation>
    <scope>IDENTIFICATION</scope>
    <source>
        <strain evidence="10">Hd-rR</strain>
    </source>
</reference>
<proteinExistence type="predicted"/>
<feature type="disulfide bond" evidence="7">
    <location>
        <begin position="78"/>
        <end position="139"/>
    </location>
</feature>
<feature type="disulfide bond" evidence="7">
    <location>
        <begin position="109"/>
        <end position="119"/>
    </location>
</feature>
<feature type="domain" description="SRCR" evidence="9">
    <location>
        <begin position="39"/>
        <end position="140"/>
    </location>
</feature>
<dbReference type="Gene3D" id="3.10.250.10">
    <property type="entry name" value="SRCR-like domain"/>
    <property type="match status" value="9"/>
</dbReference>
<keyword evidence="8" id="KW-1133">Transmembrane helix</keyword>
<dbReference type="SUPFAM" id="SSF56487">
    <property type="entry name" value="SRCR-like"/>
    <property type="match status" value="9"/>
</dbReference>
<dbReference type="FunFam" id="3.10.250.10:FF:000009">
    <property type="entry name" value="WC1"/>
    <property type="match status" value="1"/>
</dbReference>
<sequence>MTEKKVFFNSIQFSKFTTTVILMGFVSVIPFCDVFEGQIRLVGSGSTRCSGRVEVYHNGIWGTVCDDDWDLKDAKVICRQLSCGPVLQAPGSAHFGQGSDKIWLDNVACSGSESSLTQCGHNGYGKHNCNHGEDAGVICSDPIRLVGFGSTRCSGRVEVQHDGVWGTVCDDDWGLNDAKVVCRQLFCGTALQAPDSAHFGQGSNPIWLDDVACSGSEGSLTECGHRGYGTHNCHHGEDAGVICSGQIRLVGSGSTRCSGRVEVQHRGSWGTVCDDEWDLNDANVVCRQLSCGTALHAPGSAHFGQGSGTIWLDNVACYGSESSLTECGHNDYGEHNCNHGEDAGVICSGQIRLVGSGSTRCSGRVEVYHNGSWGTVCDDDWDLNDANVVCRQLSCEPAFQAPGSAHFGQGSDPIWLDDVACSGSENSLTQCGHRGYGTHNCGHGEDAGVICSGEETSYIIVICDDDWDLNDANVVCRQLSCGTALHVSGSALFGQGSDKIWLDDVACSGSESSLNQCGNKGYGEHNCGHSEDAGVICSGEETFNLLSLCTISYLIRLVGSGSTRCSGRVEVLHDGVWGTVCHDKWNLNDAKVVCRQLSCGTALHAPRSALFGQGSGKIWLDDVECSGSESSLTQCGHNGYGKHNCNHGEDAGVICSGESLYYFIFRISARPKITVRSVSICQIRLVGSGSTRCSGRVEVLHDGVWGTVCHDKWDLNDAKVVCRQLSCGTALHAPKSALFGQGSDKIWLDDMECSGSESSLTQCGHNGYGKHNCNHGEDAGVICSGELLLVGSGSTRCSGRVEVLHDGVWGTVCHDKWSINDAKVVCRQLSCGTALHAPRSALFGQGSDKIWLDDVECSGSESSLTQCGHNGYGKHNCNHGEDAGVICEIRLAGSGSTCCSGRVEVKQNGSWATVCYNGWDLNDANVVCKEMGCGPALTATESAGFGQGSGQIWLKNVTCSGSEMSLTECSHRVFEKHQCNHSKDAGTCFVDQLCLPESLLLILLISGGIFLLLLFILILICLVRRRRKLRNYAVFYQTQRLSSSRYNIFKVQEFVQRVP</sequence>
<feature type="disulfide bond" evidence="7">
    <location>
        <begin position="826"/>
        <end position="887"/>
    </location>
</feature>
<dbReference type="Proteomes" id="UP000001038">
    <property type="component" value="Chromosome 20"/>
</dbReference>
<keyword evidence="8" id="KW-0812">Transmembrane</keyword>
<dbReference type="InterPro" id="IPR036772">
    <property type="entry name" value="SRCR-like_dom_sf"/>
</dbReference>
<dbReference type="FunFam" id="3.10.250.10:FF:000003">
    <property type="entry name" value="Deleted in malignant brain tumors 1"/>
    <property type="match status" value="1"/>
</dbReference>
<feature type="domain" description="SRCR" evidence="9">
    <location>
        <begin position="247"/>
        <end position="348"/>
    </location>
</feature>
<dbReference type="PANTHER" id="PTHR19331">
    <property type="entry name" value="SCAVENGER RECEPTOR DOMAIN-CONTAINING"/>
    <property type="match status" value="1"/>
</dbReference>
<evidence type="ECO:0000313" key="11">
    <source>
        <dbReference type="Proteomes" id="UP000001038"/>
    </source>
</evidence>
<feature type="disulfide bond" evidence="7">
    <location>
        <begin position="857"/>
        <end position="867"/>
    </location>
</feature>
<keyword evidence="5 7" id="KW-1015">Disulfide bond</keyword>
<feature type="disulfide bond" evidence="7">
    <location>
        <begin position="581"/>
        <end position="645"/>
    </location>
</feature>
<feature type="disulfide bond" evidence="7">
    <location>
        <begin position="507"/>
        <end position="517"/>
    </location>
</feature>
<dbReference type="SMART" id="SM00202">
    <property type="entry name" value="SR"/>
    <property type="match status" value="9"/>
</dbReference>
<evidence type="ECO:0000256" key="1">
    <source>
        <dbReference type="ARBA" id="ARBA00004613"/>
    </source>
</evidence>
<accession>A0A3B3HKI0</accession>
<feature type="domain" description="SRCR" evidence="9">
    <location>
        <begin position="683"/>
        <end position="784"/>
    </location>
</feature>
<dbReference type="PROSITE" id="PS50287">
    <property type="entry name" value="SRCR_2"/>
    <property type="match status" value="9"/>
</dbReference>
<feature type="transmembrane region" description="Helical" evidence="8">
    <location>
        <begin position="999"/>
        <end position="1023"/>
    </location>
</feature>
<keyword evidence="3" id="KW-0732">Signal</keyword>
<dbReference type="FunFam" id="3.10.250.10:FF:000006">
    <property type="entry name" value="neurotrypsin isoform X2"/>
    <property type="match status" value="6"/>
</dbReference>
<reference evidence="10 11" key="1">
    <citation type="journal article" date="2007" name="Nature">
        <title>The medaka draft genome and insights into vertebrate genome evolution.</title>
        <authorList>
            <person name="Kasahara M."/>
            <person name="Naruse K."/>
            <person name="Sasaki S."/>
            <person name="Nakatani Y."/>
            <person name="Qu W."/>
            <person name="Ahsan B."/>
            <person name="Yamada T."/>
            <person name="Nagayasu Y."/>
            <person name="Doi K."/>
            <person name="Kasai Y."/>
            <person name="Jindo T."/>
            <person name="Kobayashi D."/>
            <person name="Shimada A."/>
            <person name="Toyoda A."/>
            <person name="Kuroki Y."/>
            <person name="Fujiyama A."/>
            <person name="Sasaki T."/>
            <person name="Shimizu A."/>
            <person name="Asakawa S."/>
            <person name="Shimizu N."/>
            <person name="Hashimoto S."/>
            <person name="Yang J."/>
            <person name="Lee Y."/>
            <person name="Matsushima K."/>
            <person name="Sugano S."/>
            <person name="Sakaizumi M."/>
            <person name="Narita T."/>
            <person name="Ohishi K."/>
            <person name="Haga S."/>
            <person name="Ohta F."/>
            <person name="Nomoto H."/>
            <person name="Nogata K."/>
            <person name="Morishita T."/>
            <person name="Endo T."/>
            <person name="Shin-I T."/>
            <person name="Takeda H."/>
            <person name="Morishita S."/>
            <person name="Kohara Y."/>
        </authorList>
    </citation>
    <scope>NUCLEOTIDE SEQUENCE [LARGE SCALE GENOMIC DNA]</scope>
    <source>
        <strain evidence="10 11">Hd-rR</strain>
    </source>
</reference>
<dbReference type="GeneTree" id="ENSGT00940000164475"/>
<feature type="disulfide bond" evidence="7">
    <location>
        <begin position="915"/>
        <end position="979"/>
    </location>
</feature>
<feature type="domain" description="SRCR" evidence="9">
    <location>
        <begin position="351"/>
        <end position="452"/>
    </location>
</feature>
<feature type="disulfide bond" evidence="7">
    <location>
        <begin position="65"/>
        <end position="129"/>
    </location>
</feature>
<feature type="disulfide bond" evidence="7">
    <location>
        <begin position="813"/>
        <end position="877"/>
    </location>
</feature>
<evidence type="ECO:0000256" key="5">
    <source>
        <dbReference type="ARBA" id="ARBA00023157"/>
    </source>
</evidence>
<feature type="disulfide bond" evidence="7">
    <location>
        <begin position="959"/>
        <end position="969"/>
    </location>
</feature>
<dbReference type="PANTHER" id="PTHR19331:SF22">
    <property type="entry name" value="DELETED IN MALIGNANT BRAIN TUMORS 1 PROTEIN"/>
    <property type="match status" value="1"/>
</dbReference>
<feature type="disulfide bond" evidence="7">
    <location>
        <begin position="213"/>
        <end position="223"/>
    </location>
</feature>
<dbReference type="InterPro" id="IPR001190">
    <property type="entry name" value="SRCR"/>
</dbReference>
<feature type="domain" description="SRCR" evidence="9">
    <location>
        <begin position="787"/>
        <end position="888"/>
    </location>
</feature>
<evidence type="ECO:0000256" key="7">
    <source>
        <dbReference type="PROSITE-ProRule" id="PRU00196"/>
    </source>
</evidence>
<evidence type="ECO:0000256" key="3">
    <source>
        <dbReference type="ARBA" id="ARBA00022729"/>
    </source>
</evidence>
<comment type="caution">
    <text evidence="7">Lacks conserved residue(s) required for the propagation of feature annotation.</text>
</comment>
<evidence type="ECO:0000313" key="10">
    <source>
        <dbReference type="Ensembl" id="ENSORLP00000031815.1"/>
    </source>
</evidence>
<feature type="domain" description="SRCR" evidence="9">
    <location>
        <begin position="143"/>
        <end position="244"/>
    </location>
</feature>
<keyword evidence="4" id="KW-0677">Repeat</keyword>
<feature type="disulfide bond" evidence="7">
    <location>
        <begin position="377"/>
        <end position="441"/>
    </location>
</feature>
<dbReference type="Ensembl" id="ENSORLT00000027896.1">
    <property type="protein sequence ID" value="ENSORLP00000031815.1"/>
    <property type="gene ID" value="ENSORLG00000028284.1"/>
</dbReference>
<feature type="domain" description="SRCR" evidence="9">
    <location>
        <begin position="889"/>
        <end position="990"/>
    </location>
</feature>
<keyword evidence="8" id="KW-0472">Membrane</keyword>
<feature type="disulfide bond" evidence="7">
    <location>
        <begin position="463"/>
        <end position="527"/>
    </location>
</feature>
<feature type="disulfide bond" evidence="7">
    <location>
        <begin position="709"/>
        <end position="773"/>
    </location>
</feature>
<feature type="disulfide bond" evidence="7">
    <location>
        <begin position="753"/>
        <end position="763"/>
    </location>
</feature>
<feature type="disulfide bond" evidence="7">
    <location>
        <begin position="421"/>
        <end position="431"/>
    </location>
</feature>
<feature type="disulfide bond" evidence="7">
    <location>
        <begin position="273"/>
        <end position="337"/>
    </location>
</feature>
<feature type="disulfide bond" evidence="7">
    <location>
        <begin position="476"/>
        <end position="537"/>
    </location>
</feature>
<feature type="disulfide bond" evidence="7">
    <location>
        <begin position="390"/>
        <end position="451"/>
    </location>
</feature>
<feature type="disulfide bond" evidence="7">
    <location>
        <begin position="317"/>
        <end position="327"/>
    </location>
</feature>
<dbReference type="GO" id="GO:0016020">
    <property type="term" value="C:membrane"/>
    <property type="evidence" value="ECO:0007669"/>
    <property type="project" value="InterPro"/>
</dbReference>
<dbReference type="AlphaFoldDB" id="A0A3B3HKI0"/>
<comment type="subcellular location">
    <subcellularLocation>
        <location evidence="1">Secreted</location>
    </subcellularLocation>
</comment>
<keyword evidence="11" id="KW-1185">Reference proteome</keyword>